<evidence type="ECO:0000313" key="1">
    <source>
        <dbReference type="EMBL" id="STQ86213.1"/>
    </source>
</evidence>
<dbReference type="EMBL" id="JRPD02000001">
    <property type="protein sequence ID" value="TLE01599.1"/>
    <property type="molecule type" value="Genomic_DNA"/>
</dbReference>
<accession>A0A099TYP0</accession>
<reference evidence="2 3" key="1">
    <citation type="journal article" date="2014" name="Genome Announc.">
        <title>Draft genome sequences of eight enterohepatic helicobacter species isolated from both laboratory and wild rodents.</title>
        <authorList>
            <person name="Sheh A."/>
            <person name="Shen Z."/>
            <person name="Fox J.G."/>
        </authorList>
    </citation>
    <scope>NUCLEOTIDE SEQUENCE [LARGE SCALE GENOMIC DNA]</scope>
    <source>
        <strain evidence="2 3">ST1</strain>
    </source>
</reference>
<keyword evidence="4" id="KW-1185">Reference proteome</keyword>
<evidence type="ECO:0000313" key="3">
    <source>
        <dbReference type="Proteomes" id="UP000029922"/>
    </source>
</evidence>
<proteinExistence type="predicted"/>
<dbReference type="EMBL" id="UGJE01000002">
    <property type="protein sequence ID" value="STQ86213.1"/>
    <property type="molecule type" value="Genomic_DNA"/>
</dbReference>
<evidence type="ECO:0000313" key="2">
    <source>
        <dbReference type="EMBL" id="TLE01599.1"/>
    </source>
</evidence>
<organism evidence="1 4">
    <name type="scientific">Helicobacter muridarum</name>
    <dbReference type="NCBI Taxonomy" id="216"/>
    <lineage>
        <taxon>Bacteria</taxon>
        <taxon>Pseudomonadati</taxon>
        <taxon>Campylobacterota</taxon>
        <taxon>Epsilonproteobacteria</taxon>
        <taxon>Campylobacterales</taxon>
        <taxon>Helicobacteraceae</taxon>
        <taxon>Helicobacter</taxon>
    </lineage>
</organism>
<sequence length="100" mass="11570">MANLVFKVERASIDFSAELSNGESVTLTLFETNTRQLQELTKAKELDSNIDITLKQLRENLSGQRKEDFIQDLLEHGSIDSFYVTMSEQFRKIKEAKRKN</sequence>
<dbReference type="Proteomes" id="UP000255139">
    <property type="component" value="Unassembled WGS sequence"/>
</dbReference>
<dbReference type="Proteomes" id="UP000029922">
    <property type="component" value="Unassembled WGS sequence"/>
</dbReference>
<reference evidence="1 4" key="2">
    <citation type="submission" date="2018-06" db="EMBL/GenBank/DDBJ databases">
        <authorList>
            <consortium name="Pathogen Informatics"/>
            <person name="Doyle S."/>
        </authorList>
    </citation>
    <scope>NUCLEOTIDE SEQUENCE [LARGE SCALE GENOMIC DNA]</scope>
    <source>
        <strain evidence="1 4">NCTC12714</strain>
    </source>
</reference>
<gene>
    <name evidence="2" type="ORF">LS73_000175</name>
    <name evidence="1" type="ORF">NCTC12714_01015</name>
</gene>
<evidence type="ECO:0008006" key="5">
    <source>
        <dbReference type="Google" id="ProtNLM"/>
    </source>
</evidence>
<dbReference type="AlphaFoldDB" id="A0A099TYP0"/>
<evidence type="ECO:0000313" key="4">
    <source>
        <dbReference type="Proteomes" id="UP000255139"/>
    </source>
</evidence>
<name>A0A099TYP0_9HELI</name>
<protein>
    <recommendedName>
        <fullName evidence="5">Phage protein</fullName>
    </recommendedName>
</protein>
<dbReference type="RefSeq" id="WP_034559277.1">
    <property type="nucleotide sequence ID" value="NZ_FZML01000010.1"/>
</dbReference>
<dbReference type="OrthoDB" id="5327585at2"/>
<dbReference type="STRING" id="216.LS73_09030"/>